<dbReference type="GO" id="GO:0016020">
    <property type="term" value="C:membrane"/>
    <property type="evidence" value="ECO:0007669"/>
    <property type="project" value="UniProtKB-SubCell"/>
</dbReference>
<keyword evidence="2" id="KW-0433">Leucine-rich repeat</keyword>
<keyword evidence="3" id="KW-0812">Transmembrane</keyword>
<evidence type="ECO:0000256" key="4">
    <source>
        <dbReference type="ARBA" id="ARBA00022737"/>
    </source>
</evidence>
<comment type="caution">
    <text evidence="7">The sequence shown here is derived from an EMBL/GenBank/DDBJ whole genome shotgun (WGS) entry which is preliminary data.</text>
</comment>
<sequence length="108" mass="12389">MELGDGYIPETFRSPISLVTLDLSHNNLHGLILKSLEALSHLTYSNISFNNEEIQSGGPFENFTQANLLRRMKLWFYGESMPFRNDSYKSAKTLGYLDSQQARRFDHG</sequence>
<organism evidence="7 8">
    <name type="scientific">Escallonia rubra</name>
    <dbReference type="NCBI Taxonomy" id="112253"/>
    <lineage>
        <taxon>Eukaryota</taxon>
        <taxon>Viridiplantae</taxon>
        <taxon>Streptophyta</taxon>
        <taxon>Embryophyta</taxon>
        <taxon>Tracheophyta</taxon>
        <taxon>Spermatophyta</taxon>
        <taxon>Magnoliopsida</taxon>
        <taxon>eudicotyledons</taxon>
        <taxon>Gunneridae</taxon>
        <taxon>Pentapetalae</taxon>
        <taxon>asterids</taxon>
        <taxon>campanulids</taxon>
        <taxon>Escalloniales</taxon>
        <taxon>Escalloniaceae</taxon>
        <taxon>Escallonia</taxon>
    </lineage>
</organism>
<dbReference type="EMBL" id="JAVXUO010001807">
    <property type="protein sequence ID" value="KAK2978934.1"/>
    <property type="molecule type" value="Genomic_DNA"/>
</dbReference>
<evidence type="ECO:0000313" key="8">
    <source>
        <dbReference type="Proteomes" id="UP001187471"/>
    </source>
</evidence>
<evidence type="ECO:0000256" key="1">
    <source>
        <dbReference type="ARBA" id="ARBA00004370"/>
    </source>
</evidence>
<reference evidence="7" key="1">
    <citation type="submission" date="2022-12" db="EMBL/GenBank/DDBJ databases">
        <title>Draft genome assemblies for two species of Escallonia (Escalloniales).</title>
        <authorList>
            <person name="Chanderbali A."/>
            <person name="Dervinis C."/>
            <person name="Anghel I."/>
            <person name="Soltis D."/>
            <person name="Soltis P."/>
            <person name="Zapata F."/>
        </authorList>
    </citation>
    <scope>NUCLEOTIDE SEQUENCE</scope>
    <source>
        <strain evidence="7">UCBG92.1500</strain>
        <tissue evidence="7">Leaf</tissue>
    </source>
</reference>
<dbReference type="Proteomes" id="UP001187471">
    <property type="component" value="Unassembled WGS sequence"/>
</dbReference>
<evidence type="ECO:0000313" key="7">
    <source>
        <dbReference type="EMBL" id="KAK2978934.1"/>
    </source>
</evidence>
<evidence type="ECO:0000256" key="2">
    <source>
        <dbReference type="ARBA" id="ARBA00022614"/>
    </source>
</evidence>
<dbReference type="InterPro" id="IPR051809">
    <property type="entry name" value="Plant_receptor-like_S/T_kinase"/>
</dbReference>
<evidence type="ECO:0000256" key="6">
    <source>
        <dbReference type="ARBA" id="ARBA00023136"/>
    </source>
</evidence>
<name>A0AA88QXF4_9ASTE</name>
<dbReference type="AlphaFoldDB" id="A0AA88QXF4"/>
<protein>
    <submittedName>
        <fullName evidence="7">Uncharacterized protein</fullName>
    </submittedName>
</protein>
<keyword evidence="6" id="KW-0472">Membrane</keyword>
<keyword evidence="4" id="KW-0677">Repeat</keyword>
<dbReference type="PANTHER" id="PTHR27008">
    <property type="entry name" value="OS04G0122200 PROTEIN"/>
    <property type="match status" value="1"/>
</dbReference>
<accession>A0AA88QXF4</accession>
<evidence type="ECO:0000256" key="5">
    <source>
        <dbReference type="ARBA" id="ARBA00022989"/>
    </source>
</evidence>
<comment type="subcellular location">
    <subcellularLocation>
        <location evidence="1">Membrane</location>
    </subcellularLocation>
</comment>
<evidence type="ECO:0000256" key="3">
    <source>
        <dbReference type="ARBA" id="ARBA00022692"/>
    </source>
</evidence>
<dbReference type="PANTHER" id="PTHR27008:SF497">
    <property type="entry name" value="OS11G0695000 PROTEIN"/>
    <property type="match status" value="1"/>
</dbReference>
<keyword evidence="8" id="KW-1185">Reference proteome</keyword>
<dbReference type="SUPFAM" id="SSF52058">
    <property type="entry name" value="L domain-like"/>
    <property type="match status" value="1"/>
</dbReference>
<proteinExistence type="predicted"/>
<dbReference type="InterPro" id="IPR032675">
    <property type="entry name" value="LRR_dom_sf"/>
</dbReference>
<gene>
    <name evidence="7" type="ORF">RJ640_002475</name>
</gene>
<keyword evidence="5" id="KW-1133">Transmembrane helix</keyword>
<dbReference type="Gene3D" id="3.80.10.10">
    <property type="entry name" value="Ribonuclease Inhibitor"/>
    <property type="match status" value="1"/>
</dbReference>